<keyword evidence="2" id="KW-1185">Reference proteome</keyword>
<dbReference type="EMBL" id="JARKNE010000006">
    <property type="protein sequence ID" value="KAK5825338.1"/>
    <property type="molecule type" value="Genomic_DNA"/>
</dbReference>
<dbReference type="Proteomes" id="UP001358586">
    <property type="component" value="Chromosome 6"/>
</dbReference>
<name>A0ABR0PLN5_GOSAR</name>
<comment type="caution">
    <text evidence="1">The sequence shown here is derived from an EMBL/GenBank/DDBJ whole genome shotgun (WGS) entry which is preliminary data.</text>
</comment>
<protein>
    <submittedName>
        <fullName evidence="1">Uncharacterized protein</fullName>
    </submittedName>
</protein>
<accession>A0ABR0PLN5</accession>
<reference evidence="1 2" key="1">
    <citation type="submission" date="2023-03" db="EMBL/GenBank/DDBJ databases">
        <title>WGS of Gossypium arboreum.</title>
        <authorList>
            <person name="Yu D."/>
        </authorList>
    </citation>
    <scope>NUCLEOTIDE SEQUENCE [LARGE SCALE GENOMIC DNA]</scope>
    <source>
        <tissue evidence="1">Leaf</tissue>
    </source>
</reference>
<sequence>MQTYLWSRSFMCIKDQVIKRGYSAVITNVEVRGEDVPIFPSDICEFYNISFYEKDLIDNTDLEKFQNIDMEDVTKYLTQDTSRWNYMADAELPTNFNQAIMFFVVKIWMQFISTRIALALNVSNVNVF</sequence>
<proteinExistence type="predicted"/>
<evidence type="ECO:0000313" key="2">
    <source>
        <dbReference type="Proteomes" id="UP001358586"/>
    </source>
</evidence>
<gene>
    <name evidence="1" type="ORF">PVK06_020161</name>
</gene>
<organism evidence="1 2">
    <name type="scientific">Gossypium arboreum</name>
    <name type="common">Tree cotton</name>
    <name type="synonym">Gossypium nanking</name>
    <dbReference type="NCBI Taxonomy" id="29729"/>
    <lineage>
        <taxon>Eukaryota</taxon>
        <taxon>Viridiplantae</taxon>
        <taxon>Streptophyta</taxon>
        <taxon>Embryophyta</taxon>
        <taxon>Tracheophyta</taxon>
        <taxon>Spermatophyta</taxon>
        <taxon>Magnoliopsida</taxon>
        <taxon>eudicotyledons</taxon>
        <taxon>Gunneridae</taxon>
        <taxon>Pentapetalae</taxon>
        <taxon>rosids</taxon>
        <taxon>malvids</taxon>
        <taxon>Malvales</taxon>
        <taxon>Malvaceae</taxon>
        <taxon>Malvoideae</taxon>
        <taxon>Gossypium</taxon>
    </lineage>
</organism>
<evidence type="ECO:0000313" key="1">
    <source>
        <dbReference type="EMBL" id="KAK5825338.1"/>
    </source>
</evidence>